<evidence type="ECO:0000313" key="1">
    <source>
        <dbReference type="EMBL" id="QBQ98894.1"/>
    </source>
</evidence>
<proteinExistence type="predicted"/>
<dbReference type="EMBL" id="CP038149">
    <property type="protein sequence ID" value="QBQ98894.1"/>
    <property type="molecule type" value="Genomic_DNA"/>
</dbReference>
<evidence type="ECO:0000313" key="2">
    <source>
        <dbReference type="Proteomes" id="UP000295727"/>
    </source>
</evidence>
<dbReference type="OrthoDB" id="10013536at2"/>
<dbReference type="RefSeq" id="WP_134751127.1">
    <property type="nucleotide sequence ID" value="NZ_CP038149.1"/>
</dbReference>
<dbReference type="Proteomes" id="UP000295727">
    <property type="component" value="Chromosome 2"/>
</dbReference>
<dbReference type="KEGG" id="ppai:E1956_16695"/>
<reference evidence="1 2" key="1">
    <citation type="submission" date="2019-03" db="EMBL/GenBank/DDBJ databases">
        <title>Paraburkholderia sp. 7MH5, isolated from subtropical forest soil.</title>
        <authorList>
            <person name="Gao Z.-H."/>
            <person name="Qiu L.-H."/>
        </authorList>
    </citation>
    <scope>NUCLEOTIDE SEQUENCE [LARGE SCALE GENOMIC DNA]</scope>
    <source>
        <strain evidence="1 2">7MH5</strain>
    </source>
</reference>
<protein>
    <submittedName>
        <fullName evidence="1">Uncharacterized protein</fullName>
    </submittedName>
</protein>
<organism evidence="1 2">
    <name type="scientific">Paraburkholderia pallida</name>
    <dbReference type="NCBI Taxonomy" id="2547399"/>
    <lineage>
        <taxon>Bacteria</taxon>
        <taxon>Pseudomonadati</taxon>
        <taxon>Pseudomonadota</taxon>
        <taxon>Betaproteobacteria</taxon>
        <taxon>Burkholderiales</taxon>
        <taxon>Burkholderiaceae</taxon>
        <taxon>Paraburkholderia</taxon>
    </lineage>
</organism>
<accession>A0A4P7CXG5</accession>
<name>A0A4P7CXG5_9BURK</name>
<gene>
    <name evidence="1" type="ORF">E1956_16695</name>
</gene>
<dbReference type="AlphaFoldDB" id="A0A4P7CXG5"/>
<sequence>MGTTKYTTGTPKMYLKNAGGAAGSEFPLNQDADNTVVQPGLVNAAGFTLGTMLSKLTVVRALDYDHENGEHSHWETYFSTSANISVKVDLLQSYYRVLYSAIKPGNAYADDYTLDPEKSLGEVLKAAVDVAKDKGKWNGDVEDGYNCQIFVIKLMKRLGMKEDAVGYKEKRIRARVDRMKRYMETH</sequence>
<keyword evidence="2" id="KW-1185">Reference proteome</keyword>